<organism evidence="1">
    <name type="scientific">marine metagenome</name>
    <dbReference type="NCBI Taxonomy" id="408172"/>
    <lineage>
        <taxon>unclassified sequences</taxon>
        <taxon>metagenomes</taxon>
        <taxon>ecological metagenomes</taxon>
    </lineage>
</organism>
<dbReference type="SUPFAM" id="SSF56784">
    <property type="entry name" value="HAD-like"/>
    <property type="match status" value="1"/>
</dbReference>
<sequence length="162" mass="18389">MKPRIYCDMDGVLCDFKTAAQKVTGMPIMKWMYASKTDKWQKIKDTPKFWHTLPWQAGGRQLWSFIRSHKPHILSAYVEENHDPNCIPGKSHWARTKLGLAPARINLVKRVQKSLYAKSGGQPAILIDDYFKNTSQFSARGGIGILHTSTSNTIAQLKKLGF</sequence>
<dbReference type="AlphaFoldDB" id="A0A382HF87"/>
<dbReference type="InterPro" id="IPR023214">
    <property type="entry name" value="HAD_sf"/>
</dbReference>
<accession>A0A382HF87</accession>
<dbReference type="EMBL" id="UINC01060950">
    <property type="protein sequence ID" value="SVB86004.1"/>
    <property type="molecule type" value="Genomic_DNA"/>
</dbReference>
<name>A0A382HF87_9ZZZZ</name>
<evidence type="ECO:0000313" key="1">
    <source>
        <dbReference type="EMBL" id="SVB86004.1"/>
    </source>
</evidence>
<reference evidence="1" key="1">
    <citation type="submission" date="2018-05" db="EMBL/GenBank/DDBJ databases">
        <authorList>
            <person name="Lanie J.A."/>
            <person name="Ng W.-L."/>
            <person name="Kazmierczak K.M."/>
            <person name="Andrzejewski T.M."/>
            <person name="Davidsen T.M."/>
            <person name="Wayne K.J."/>
            <person name="Tettelin H."/>
            <person name="Glass J.I."/>
            <person name="Rusch D."/>
            <person name="Podicherti R."/>
            <person name="Tsui H.-C.T."/>
            <person name="Winkler M.E."/>
        </authorList>
    </citation>
    <scope>NUCLEOTIDE SEQUENCE</scope>
</reference>
<protein>
    <submittedName>
        <fullName evidence="1">Uncharacterized protein</fullName>
    </submittedName>
</protein>
<gene>
    <name evidence="1" type="ORF">METZ01_LOCUS238858</name>
</gene>
<proteinExistence type="predicted"/>
<dbReference type="InterPro" id="IPR036412">
    <property type="entry name" value="HAD-like_sf"/>
</dbReference>
<dbReference type="Gene3D" id="3.40.50.1000">
    <property type="entry name" value="HAD superfamily/HAD-like"/>
    <property type="match status" value="1"/>
</dbReference>